<reference evidence="1 2" key="1">
    <citation type="submission" date="2019-11" db="EMBL/GenBank/DDBJ databases">
        <title>Comparative genomics of hydrocarbon-degrading Desulfosarcina strains.</title>
        <authorList>
            <person name="Watanabe M."/>
            <person name="Kojima H."/>
            <person name="Fukui M."/>
        </authorList>
    </citation>
    <scope>NUCLEOTIDE SEQUENCE [LARGE SCALE GENOMIC DNA]</scope>
    <source>
        <strain evidence="1 2">28bB2T</strain>
    </source>
</reference>
<protein>
    <recommendedName>
        <fullName evidence="3">Histidine kinase domain-containing protein</fullName>
    </recommendedName>
</protein>
<dbReference type="SUPFAM" id="SSF55781">
    <property type="entry name" value="GAF domain-like"/>
    <property type="match status" value="1"/>
</dbReference>
<dbReference type="SUPFAM" id="SSF55874">
    <property type="entry name" value="ATPase domain of HSP90 chaperone/DNA topoisomerase II/histidine kinase"/>
    <property type="match status" value="1"/>
</dbReference>
<sequence>MMEMPQEKLRSAVDLLAKIPELTNLNDMSSVDMMLCDVLEMLIRWVDADIGQINMLSKGGKVEKMCVIKDGTIWLKKGMPLHLFQPLKGFTGHVLSSGQSMLIRDIWADSPTKEKNPFIELLPEMDEKYLNEIKKPVASTLIVPIKRGNDIISSIELSRYRDKTELAEKDRRLMNAFAERFGTIILDYIIDIKNRINFNIAHVKLKTLSRLIASNVAIEYRDVIEAYNQLSASDVGIAFIRSGSQESTDVRLIGWDGDYMQEVILENFTLSENSSLRDDATQSFPIEGCGEDERMRRFLSRLDGDLDLSSADRHFISTCTQKICSYIIYPLHLLSQDLGAVVLASKRQGFVDFLQMNPFLSLYHSLFKSFLLNERMMHNLSRISLKVHNPGFYVLAALKSALIKRSPQTIMDPDISQALAGMDALLSDLHNQGRLVCCSMKNIRIAGWLRAYINQKKKEEPGMTFKLNVVDANRADNLICANEERLETIIENIFANSMRAINEKKKKTKPFRGQIDIDLRQKNGSVVLCFQDNGIPYKTISGRGLPQLKKIIKDLGGTVWQYHDPYRLHLSFPLINPTQRRLI</sequence>
<evidence type="ECO:0000313" key="1">
    <source>
        <dbReference type="EMBL" id="BBO80996.1"/>
    </source>
</evidence>
<accession>A0A5K7ZJ20</accession>
<dbReference type="InterPro" id="IPR036890">
    <property type="entry name" value="HATPase_C_sf"/>
</dbReference>
<gene>
    <name evidence="1" type="ORF">DSCO28_15620</name>
</gene>
<evidence type="ECO:0000313" key="2">
    <source>
        <dbReference type="Proteomes" id="UP000425960"/>
    </source>
</evidence>
<dbReference type="AlphaFoldDB" id="A0A5K7ZJ20"/>
<dbReference type="InterPro" id="IPR029016">
    <property type="entry name" value="GAF-like_dom_sf"/>
</dbReference>
<proteinExistence type="predicted"/>
<dbReference type="Gene3D" id="3.30.450.40">
    <property type="match status" value="1"/>
</dbReference>
<dbReference type="RefSeq" id="WP_155321806.1">
    <property type="nucleotide sequence ID" value="NZ_AP021876.1"/>
</dbReference>
<organism evidence="1 2">
    <name type="scientific">Desulfosarcina ovata subsp. sediminis</name>
    <dbReference type="NCBI Taxonomy" id="885957"/>
    <lineage>
        <taxon>Bacteria</taxon>
        <taxon>Pseudomonadati</taxon>
        <taxon>Thermodesulfobacteriota</taxon>
        <taxon>Desulfobacteria</taxon>
        <taxon>Desulfobacterales</taxon>
        <taxon>Desulfosarcinaceae</taxon>
        <taxon>Desulfosarcina</taxon>
    </lineage>
</organism>
<dbReference type="KEGG" id="dov:DSCO28_15620"/>
<dbReference type="Proteomes" id="UP000425960">
    <property type="component" value="Chromosome"/>
</dbReference>
<dbReference type="EMBL" id="AP021876">
    <property type="protein sequence ID" value="BBO80996.1"/>
    <property type="molecule type" value="Genomic_DNA"/>
</dbReference>
<dbReference type="Gene3D" id="3.30.565.10">
    <property type="entry name" value="Histidine kinase-like ATPase, C-terminal domain"/>
    <property type="match status" value="1"/>
</dbReference>
<name>A0A5K7ZJ20_9BACT</name>
<evidence type="ECO:0008006" key="3">
    <source>
        <dbReference type="Google" id="ProtNLM"/>
    </source>
</evidence>